<feature type="chain" id="PRO_5014921669" evidence="2">
    <location>
        <begin position="30"/>
        <end position="66"/>
    </location>
</feature>
<organism evidence="3">
    <name type="scientific">Anopheles darlingi</name>
    <name type="common">Mosquito</name>
    <dbReference type="NCBI Taxonomy" id="43151"/>
    <lineage>
        <taxon>Eukaryota</taxon>
        <taxon>Metazoa</taxon>
        <taxon>Ecdysozoa</taxon>
        <taxon>Arthropoda</taxon>
        <taxon>Hexapoda</taxon>
        <taxon>Insecta</taxon>
        <taxon>Pterygota</taxon>
        <taxon>Neoptera</taxon>
        <taxon>Endopterygota</taxon>
        <taxon>Diptera</taxon>
        <taxon>Nematocera</taxon>
        <taxon>Culicoidea</taxon>
        <taxon>Culicidae</taxon>
        <taxon>Anophelinae</taxon>
        <taxon>Anopheles</taxon>
    </lineage>
</organism>
<reference evidence="3" key="1">
    <citation type="submission" date="2018-01" db="EMBL/GenBank/DDBJ databases">
        <title>An insight into the sialome of Amazonian anophelines.</title>
        <authorList>
            <person name="Ribeiro J.M."/>
            <person name="Scarpassa V."/>
            <person name="Calvo E."/>
        </authorList>
    </citation>
    <scope>NUCLEOTIDE SEQUENCE</scope>
</reference>
<name>A0A2M4DPP6_ANODA</name>
<keyword evidence="2" id="KW-0732">Signal</keyword>
<feature type="signal peptide" evidence="2">
    <location>
        <begin position="1"/>
        <end position="29"/>
    </location>
</feature>
<sequence length="66" mass="7677">MHLPSSQSNRPRWLLRMLMVVVGVSLLRWRRHHRPPDQEPVVSGPASSAVSSSPSLRHFSYRKRFD</sequence>
<evidence type="ECO:0000256" key="2">
    <source>
        <dbReference type="SAM" id="SignalP"/>
    </source>
</evidence>
<dbReference type="EMBL" id="GGFL01015365">
    <property type="protein sequence ID" value="MBW79543.1"/>
    <property type="molecule type" value="Transcribed_RNA"/>
</dbReference>
<evidence type="ECO:0000256" key="1">
    <source>
        <dbReference type="SAM" id="MobiDB-lite"/>
    </source>
</evidence>
<proteinExistence type="predicted"/>
<protein>
    <submittedName>
        <fullName evidence="3">Putative secreted protein</fullName>
    </submittedName>
</protein>
<feature type="compositionally biased region" description="Low complexity" evidence="1">
    <location>
        <begin position="40"/>
        <end position="55"/>
    </location>
</feature>
<evidence type="ECO:0000313" key="3">
    <source>
        <dbReference type="EMBL" id="MBW79543.1"/>
    </source>
</evidence>
<accession>A0A2M4DPP6</accession>
<dbReference type="AlphaFoldDB" id="A0A2M4DPP6"/>
<feature type="region of interest" description="Disordered" evidence="1">
    <location>
        <begin position="34"/>
        <end position="66"/>
    </location>
</feature>